<dbReference type="AlphaFoldDB" id="A0AAU8A8M0"/>
<gene>
    <name evidence="1" type="ORF">PUP29_11115</name>
</gene>
<sequence length="289" mass="31441">MKNWEFRFFLPGEKREDDGKTFGLTASECYPADAAMTVLGEAFGGSYESVLSGLERYAADAKETIYSAMILFRENVGNEAFIKAFSALFPGVPCAGGTAAQTEEHGPRVLPGEGEVAVMLVGEPTQVFAGNVHEKKGSVMIECDGRYVDRIDGMDAAEWYRRQAARYTDGTVCYEQLTLSEDNGKNVHFTERDGRLYANAALDTEEIELRFSTRKGAQEAANRFANTPKTIVFGCAGVNTLLDERVTIGEGSLIGFLFSEVVTLGGKPAFANLMLSKIVFGGEPKQSQS</sequence>
<dbReference type="RefSeq" id="WP_353423350.1">
    <property type="nucleotide sequence ID" value="NZ_CP117826.1"/>
</dbReference>
<organism evidence="1">
    <name type="scientific">Christensenella massiliensis</name>
    <dbReference type="NCBI Taxonomy" id="1805714"/>
    <lineage>
        <taxon>Bacteria</taxon>
        <taxon>Bacillati</taxon>
        <taxon>Bacillota</taxon>
        <taxon>Clostridia</taxon>
        <taxon>Christensenellales</taxon>
        <taxon>Christensenellaceae</taxon>
        <taxon>Christensenella</taxon>
    </lineage>
</organism>
<dbReference type="EMBL" id="CP117826">
    <property type="protein sequence ID" value="XCC62066.1"/>
    <property type="molecule type" value="Genomic_DNA"/>
</dbReference>
<protein>
    <submittedName>
        <fullName evidence="1">Uncharacterized protein</fullName>
    </submittedName>
</protein>
<proteinExistence type="predicted"/>
<evidence type="ECO:0000313" key="1">
    <source>
        <dbReference type="EMBL" id="XCC62066.1"/>
    </source>
</evidence>
<reference evidence="1" key="1">
    <citation type="submission" date="2023-02" db="EMBL/GenBank/DDBJ databases">
        <title>Gut commensal Christensenella minuta modulates host metabolism via a new class of secondary bile acids.</title>
        <authorList>
            <person name="Liu C."/>
        </authorList>
    </citation>
    <scope>NUCLEOTIDE SEQUENCE</scope>
    <source>
        <strain evidence="1">CA70</strain>
    </source>
</reference>
<name>A0AAU8A8M0_9FIRM</name>
<accession>A0AAU8A8M0</accession>